<evidence type="ECO:0000256" key="3">
    <source>
        <dbReference type="ARBA" id="ARBA00022692"/>
    </source>
</evidence>
<reference evidence="6" key="1">
    <citation type="submission" date="2021-06" db="EMBL/GenBank/DDBJ databases">
        <title>Comparative genomics, transcriptomics and evolutionary studies reveal genomic signatures of adaptation to plant cell wall in hemibiotrophic fungi.</title>
        <authorList>
            <consortium name="DOE Joint Genome Institute"/>
            <person name="Baroncelli R."/>
            <person name="Diaz J.F."/>
            <person name="Benocci T."/>
            <person name="Peng M."/>
            <person name="Battaglia E."/>
            <person name="Haridas S."/>
            <person name="Andreopoulos W."/>
            <person name="Labutti K."/>
            <person name="Pangilinan J."/>
            <person name="Floch G.L."/>
            <person name="Makela M.R."/>
            <person name="Henrissat B."/>
            <person name="Grigoriev I.V."/>
            <person name="Crouch J.A."/>
            <person name="De Vries R.P."/>
            <person name="Sukno S.A."/>
            <person name="Thon M.R."/>
        </authorList>
    </citation>
    <scope>NUCLEOTIDE SEQUENCE</scope>
    <source>
        <strain evidence="6">CBS 102054</strain>
    </source>
</reference>
<keyword evidence="5" id="KW-0472">Membrane</keyword>
<dbReference type="AlphaFoldDB" id="A0AAI9ZS65"/>
<evidence type="ECO:0000256" key="4">
    <source>
        <dbReference type="ARBA" id="ARBA00022989"/>
    </source>
</evidence>
<organism evidence="6 7">
    <name type="scientific">Colletotrichum phormii</name>
    <dbReference type="NCBI Taxonomy" id="359342"/>
    <lineage>
        <taxon>Eukaryota</taxon>
        <taxon>Fungi</taxon>
        <taxon>Dikarya</taxon>
        <taxon>Ascomycota</taxon>
        <taxon>Pezizomycotina</taxon>
        <taxon>Sordariomycetes</taxon>
        <taxon>Hypocreomycetidae</taxon>
        <taxon>Glomerellales</taxon>
        <taxon>Glomerellaceae</taxon>
        <taxon>Colletotrichum</taxon>
        <taxon>Colletotrichum acutatum species complex</taxon>
    </lineage>
</organism>
<keyword evidence="3" id="KW-0812">Transmembrane</keyword>
<dbReference type="EMBL" id="JAHMHQ010000012">
    <property type="protein sequence ID" value="KAK1635687.1"/>
    <property type="molecule type" value="Genomic_DNA"/>
</dbReference>
<protein>
    <submittedName>
        <fullName evidence="6">Uncharacterized protein</fullName>
    </submittedName>
</protein>
<dbReference type="GO" id="GO:0016020">
    <property type="term" value="C:membrane"/>
    <property type="evidence" value="ECO:0007669"/>
    <property type="project" value="UniProtKB-SubCell"/>
</dbReference>
<keyword evidence="2" id="KW-0813">Transport</keyword>
<evidence type="ECO:0000313" key="6">
    <source>
        <dbReference type="EMBL" id="KAK1635687.1"/>
    </source>
</evidence>
<proteinExistence type="predicted"/>
<keyword evidence="7" id="KW-1185">Reference proteome</keyword>
<accession>A0AAI9ZS65</accession>
<sequence>MAGDTVATSVREEQVTNASWLDKWRWYERNTSKEEKVLLRKLDFMILTFGCLTFFTKFLDLQAFQNAYVSGMKEDVGMQGNDLQYTTGVFQAG</sequence>
<dbReference type="PANTHER" id="PTHR43791">
    <property type="entry name" value="PERMEASE-RELATED"/>
    <property type="match status" value="1"/>
</dbReference>
<evidence type="ECO:0000313" key="7">
    <source>
        <dbReference type="Proteomes" id="UP001243989"/>
    </source>
</evidence>
<dbReference type="GO" id="GO:0022857">
    <property type="term" value="F:transmembrane transporter activity"/>
    <property type="evidence" value="ECO:0007669"/>
    <property type="project" value="TreeGrafter"/>
</dbReference>
<comment type="caution">
    <text evidence="6">The sequence shown here is derived from an EMBL/GenBank/DDBJ whole genome shotgun (WGS) entry which is preliminary data.</text>
</comment>
<dbReference type="PANTHER" id="PTHR43791:SF36">
    <property type="entry name" value="TRANSPORTER, PUTATIVE (AFU_ORTHOLOGUE AFUA_6G08340)-RELATED"/>
    <property type="match status" value="1"/>
</dbReference>
<evidence type="ECO:0000256" key="5">
    <source>
        <dbReference type="ARBA" id="ARBA00023136"/>
    </source>
</evidence>
<gene>
    <name evidence="6" type="ORF">BDP81DRAFT_395250</name>
</gene>
<dbReference type="Proteomes" id="UP001243989">
    <property type="component" value="Unassembled WGS sequence"/>
</dbReference>
<evidence type="ECO:0000256" key="2">
    <source>
        <dbReference type="ARBA" id="ARBA00022448"/>
    </source>
</evidence>
<dbReference type="GeneID" id="85472910"/>
<comment type="subcellular location">
    <subcellularLocation>
        <location evidence="1">Membrane</location>
        <topology evidence="1">Multi-pass membrane protein</topology>
    </subcellularLocation>
</comment>
<name>A0AAI9ZS65_9PEZI</name>
<evidence type="ECO:0000256" key="1">
    <source>
        <dbReference type="ARBA" id="ARBA00004141"/>
    </source>
</evidence>
<keyword evidence="4" id="KW-1133">Transmembrane helix</keyword>
<dbReference type="RefSeq" id="XP_060444294.1">
    <property type="nucleotide sequence ID" value="XM_060588048.1"/>
</dbReference>